<keyword evidence="3" id="KW-1185">Reference proteome</keyword>
<dbReference type="Pfam" id="PF00563">
    <property type="entry name" value="EAL"/>
    <property type="match status" value="1"/>
</dbReference>
<evidence type="ECO:0000313" key="2">
    <source>
        <dbReference type="EMBL" id="RAU18759.1"/>
    </source>
</evidence>
<dbReference type="PROSITE" id="PS51833">
    <property type="entry name" value="HDOD"/>
    <property type="match status" value="1"/>
</dbReference>
<dbReference type="Gene3D" id="3.20.20.450">
    <property type="entry name" value="EAL domain"/>
    <property type="match status" value="1"/>
</dbReference>
<dbReference type="SUPFAM" id="SSF141868">
    <property type="entry name" value="EAL domain-like"/>
    <property type="match status" value="1"/>
</dbReference>
<comment type="caution">
    <text evidence="2">The sequence shown here is derived from an EMBL/GenBank/DDBJ whole genome shotgun (WGS) entry which is preliminary data.</text>
</comment>
<dbReference type="PIRSF" id="PIRSF003180">
    <property type="entry name" value="DiGMPpdiest_YuxH"/>
    <property type="match status" value="1"/>
</dbReference>
<dbReference type="InterPro" id="IPR035919">
    <property type="entry name" value="EAL_sf"/>
</dbReference>
<dbReference type="Pfam" id="PF08668">
    <property type="entry name" value="HDOD"/>
    <property type="match status" value="1"/>
</dbReference>
<dbReference type="PANTHER" id="PTHR33525">
    <property type="match status" value="1"/>
</dbReference>
<evidence type="ECO:0000313" key="3">
    <source>
        <dbReference type="Proteomes" id="UP000250744"/>
    </source>
</evidence>
<dbReference type="InterPro" id="IPR014408">
    <property type="entry name" value="dGMP_Pdiesterase_EAL/HD-GYP"/>
</dbReference>
<dbReference type="SUPFAM" id="SSF109604">
    <property type="entry name" value="HD-domain/PDEase-like"/>
    <property type="match status" value="1"/>
</dbReference>
<dbReference type="Proteomes" id="UP000250744">
    <property type="component" value="Unassembled WGS sequence"/>
</dbReference>
<dbReference type="AlphaFoldDB" id="A0A364NNT6"/>
<dbReference type="Gene3D" id="1.10.3210.10">
    <property type="entry name" value="Hypothetical protein af1432"/>
    <property type="match status" value="1"/>
</dbReference>
<feature type="domain" description="HDOD" evidence="1">
    <location>
        <begin position="211"/>
        <end position="396"/>
    </location>
</feature>
<name>A0A364NNT6_9GAMM</name>
<reference evidence="2 3" key="1">
    <citation type="submission" date="2018-06" db="EMBL/GenBank/DDBJ databases">
        <title>Nitrincola tibetense sp. nov., isolated from Lake XuguoCo on Tibetan Plateau.</title>
        <authorList>
            <person name="Xing P."/>
        </authorList>
    </citation>
    <scope>NUCLEOTIDE SEQUENCE [LARGE SCALE GENOMIC DNA]</scope>
    <source>
        <strain evidence="3">xg18</strain>
    </source>
</reference>
<protein>
    <submittedName>
        <fullName evidence="2">Signal protein</fullName>
    </submittedName>
</protein>
<evidence type="ECO:0000259" key="1">
    <source>
        <dbReference type="PROSITE" id="PS51833"/>
    </source>
</evidence>
<dbReference type="EMBL" id="QKRX01000003">
    <property type="protein sequence ID" value="RAU18759.1"/>
    <property type="molecule type" value="Genomic_DNA"/>
</dbReference>
<proteinExistence type="predicted"/>
<dbReference type="OrthoDB" id="9804751at2"/>
<organism evidence="2 3">
    <name type="scientific">Nitrincola tibetensis</name>
    <dbReference type="NCBI Taxonomy" id="2219697"/>
    <lineage>
        <taxon>Bacteria</taxon>
        <taxon>Pseudomonadati</taxon>
        <taxon>Pseudomonadota</taxon>
        <taxon>Gammaproteobacteria</taxon>
        <taxon>Oceanospirillales</taxon>
        <taxon>Oceanospirillaceae</taxon>
        <taxon>Nitrincola</taxon>
    </lineage>
</organism>
<sequence>MAGIKLNSNDQNLPVLMARQPIYTKSQDVAAYELLYRDEQGNFIQGLKDDEATLAVLINSYSSVNANNQNENVPFFLKVTDEILLSNQLPDLPRHMFVLQLLAHTDVTPALISRLQELAKQGYRLALSGFDPADTKFYPLLKVIHVLKLDIQLIGLHRIPNLVKKLKPFNLELLADKVETQDEFRQCLEMGFELYMGYFLSKPCLVRGKTISGNKVILLQVLNELNNPKSTPQSVEEIALKDPELTYKILRVVNSAAFNVQKEVRSLSHAITLLGMEQIKRWVMLFLTKSEGGKPLELTRTMLVRARMCELMAEILEYDNPMDYFIVGLLSQLDVMMDMNMTSLLEQVPLQSNVKNALLEREGSLGKVLKEAEVYETGEFDRLSDLLERPFYEVSYRHSIKWADQVLSAMHT</sequence>
<dbReference type="InterPro" id="IPR001633">
    <property type="entry name" value="EAL_dom"/>
</dbReference>
<accession>A0A364NNT6</accession>
<gene>
    <name evidence="2" type="ORF">DN062_04540</name>
</gene>
<dbReference type="InterPro" id="IPR013976">
    <property type="entry name" value="HDOD"/>
</dbReference>
<dbReference type="RefSeq" id="WP_112157984.1">
    <property type="nucleotide sequence ID" value="NZ_QKRX01000003.1"/>
</dbReference>
<dbReference type="PANTHER" id="PTHR33525:SF4">
    <property type="entry name" value="CYCLIC DI-GMP PHOSPHODIESTERASE CDGJ"/>
    <property type="match status" value="1"/>
</dbReference>
<dbReference type="InterPro" id="IPR052340">
    <property type="entry name" value="RNase_Y/CdgJ"/>
</dbReference>